<sequence>MFCSFHVGHLTSSLPFRQMEHEEGGTVALQSDALSKLITFTGSSWGGTSHCGRDVERRLEKSLNKSSWDVQWG</sequence>
<accession>A0AAV4PSN4</accession>
<protein>
    <submittedName>
        <fullName evidence="1">Uncharacterized protein</fullName>
    </submittedName>
</protein>
<evidence type="ECO:0000313" key="1">
    <source>
        <dbReference type="EMBL" id="GIX99278.1"/>
    </source>
</evidence>
<name>A0AAV4PSN4_9ARAC</name>
<organism evidence="1 2">
    <name type="scientific">Caerostris darwini</name>
    <dbReference type="NCBI Taxonomy" id="1538125"/>
    <lineage>
        <taxon>Eukaryota</taxon>
        <taxon>Metazoa</taxon>
        <taxon>Ecdysozoa</taxon>
        <taxon>Arthropoda</taxon>
        <taxon>Chelicerata</taxon>
        <taxon>Arachnida</taxon>
        <taxon>Araneae</taxon>
        <taxon>Araneomorphae</taxon>
        <taxon>Entelegynae</taxon>
        <taxon>Araneoidea</taxon>
        <taxon>Araneidae</taxon>
        <taxon>Caerostris</taxon>
    </lineage>
</organism>
<proteinExistence type="predicted"/>
<dbReference type="EMBL" id="BPLQ01003280">
    <property type="protein sequence ID" value="GIX99278.1"/>
    <property type="molecule type" value="Genomic_DNA"/>
</dbReference>
<comment type="caution">
    <text evidence="1">The sequence shown here is derived from an EMBL/GenBank/DDBJ whole genome shotgun (WGS) entry which is preliminary data.</text>
</comment>
<reference evidence="1 2" key="1">
    <citation type="submission" date="2021-06" db="EMBL/GenBank/DDBJ databases">
        <title>Caerostris darwini draft genome.</title>
        <authorList>
            <person name="Kono N."/>
            <person name="Arakawa K."/>
        </authorList>
    </citation>
    <scope>NUCLEOTIDE SEQUENCE [LARGE SCALE GENOMIC DNA]</scope>
</reference>
<gene>
    <name evidence="1" type="ORF">CDAR_447611</name>
</gene>
<dbReference type="Proteomes" id="UP001054837">
    <property type="component" value="Unassembled WGS sequence"/>
</dbReference>
<keyword evidence="2" id="KW-1185">Reference proteome</keyword>
<evidence type="ECO:0000313" key="2">
    <source>
        <dbReference type="Proteomes" id="UP001054837"/>
    </source>
</evidence>
<dbReference type="AlphaFoldDB" id="A0AAV4PSN4"/>